<name>A0A6N7XN06_9FIRM</name>
<dbReference type="EMBL" id="VUNA01000026">
    <property type="protein sequence ID" value="MST71445.1"/>
    <property type="molecule type" value="Genomic_DNA"/>
</dbReference>
<reference evidence="1 2" key="1">
    <citation type="submission" date="2019-08" db="EMBL/GenBank/DDBJ databases">
        <title>In-depth cultivation of the pig gut microbiome towards novel bacterial diversity and tailored functional studies.</title>
        <authorList>
            <person name="Wylensek D."/>
            <person name="Hitch T.C.A."/>
            <person name="Clavel T."/>
        </authorList>
    </citation>
    <scope>NUCLEOTIDE SEQUENCE [LARGE SCALE GENOMIC DNA]</scope>
    <source>
        <strain evidence="1 2">WCA-MUC-591-APC-4B</strain>
    </source>
</reference>
<dbReference type="NCBIfam" id="TIGR01863">
    <property type="entry name" value="cas_Csd1"/>
    <property type="match status" value="1"/>
</dbReference>
<keyword evidence="2" id="KW-1185">Reference proteome</keyword>
<dbReference type="Proteomes" id="UP000469424">
    <property type="component" value="Unassembled WGS sequence"/>
</dbReference>
<protein>
    <submittedName>
        <fullName evidence="1">Type I-C CRISPR-associated protein Cas8c/Csd1</fullName>
    </submittedName>
</protein>
<organism evidence="1 2">
    <name type="scientific">Mogibacterium kristiansenii</name>
    <dbReference type="NCBI Taxonomy" id="2606708"/>
    <lineage>
        <taxon>Bacteria</taxon>
        <taxon>Bacillati</taxon>
        <taxon>Bacillota</taxon>
        <taxon>Clostridia</taxon>
        <taxon>Peptostreptococcales</taxon>
        <taxon>Anaerovoracaceae</taxon>
        <taxon>Mogibacterium</taxon>
    </lineage>
</organism>
<dbReference type="RefSeq" id="WP_154555008.1">
    <property type="nucleotide sequence ID" value="NZ_VUNA01000026.1"/>
</dbReference>
<evidence type="ECO:0000313" key="2">
    <source>
        <dbReference type="Proteomes" id="UP000469424"/>
    </source>
</evidence>
<accession>A0A6N7XN06</accession>
<evidence type="ECO:0000313" key="1">
    <source>
        <dbReference type="EMBL" id="MST71445.1"/>
    </source>
</evidence>
<dbReference type="InterPro" id="IPR010144">
    <property type="entry name" value="CRISPR-assoc_prot_Csd1-typ"/>
</dbReference>
<proteinExistence type="predicted"/>
<gene>
    <name evidence="1" type="primary">cas8c</name>
    <name evidence="1" type="ORF">FYJ65_09030</name>
</gene>
<dbReference type="Pfam" id="PF09709">
    <property type="entry name" value="Cas_Csd1"/>
    <property type="match status" value="1"/>
</dbReference>
<comment type="caution">
    <text evidence="1">The sequence shown here is derived from an EMBL/GenBank/DDBJ whole genome shotgun (WGS) entry which is preliminary data.</text>
</comment>
<sequence length="592" mass="66802">MLIKALCDYYDVLSKKELVLPEGYSEVPIRYKIALTEDGTIDEIISCEEEKREKTKSGKEKITMTPKKLLFPKRTDKSAIESNYIEHRPLYIFGLNLEKGKLTPDDKSQKAKKSHDVFVKKNLEFIEGLDSPIVNAYRNFLLKWKPEDEVLNTHVLTLGTKYSSSGFAFCLTGSPDVLLQDDLAVCRKWEEFYSKNQNVPGEFEAQCAITGEKTSIARIHGKIKGLADGATTGNVLIGFNNPSDTSYGNKQSYNSNISEKAMKKYTEALNFLLKNSAHKIILDDITVCFWAMDGGDNHEETLKELLMKSSKEKSAEEIDALLKSILQRGAQTKITSEELEKVDEELDANIDFYIVGLKPNSSRISVKFIYRKKFGALLINVAKFQEELQISNEINVISLKNINDACKSPKSSTEKVNPSLFASVFESALYNKPYPQSILATIVRRAKTDKEIDKVKAGVIKAYLMRNEKEEMTVALNRGNQDQAYLCGRLFAVLERIQEQAAGGKLNSTIKDRYFASATSKPASVFPTLIKLEQHHLKKLPEGSQVFYSKIVSEIMDGLENEFPTLLSLTNQGKFIVGYYQQTQAFYTKKEN</sequence>
<dbReference type="AlphaFoldDB" id="A0A6N7XN06"/>